<evidence type="ECO:0000313" key="4">
    <source>
        <dbReference type="Proteomes" id="UP001164746"/>
    </source>
</evidence>
<feature type="region of interest" description="Disordered" evidence="1">
    <location>
        <begin position="1"/>
        <end position="30"/>
    </location>
</feature>
<feature type="region of interest" description="Disordered" evidence="1">
    <location>
        <begin position="87"/>
        <end position="126"/>
    </location>
</feature>
<evidence type="ECO:0000313" key="3">
    <source>
        <dbReference type="EMBL" id="WAQ98873.1"/>
    </source>
</evidence>
<organism evidence="3 4">
    <name type="scientific">Mya arenaria</name>
    <name type="common">Soft-shell clam</name>
    <dbReference type="NCBI Taxonomy" id="6604"/>
    <lineage>
        <taxon>Eukaryota</taxon>
        <taxon>Metazoa</taxon>
        <taxon>Spiralia</taxon>
        <taxon>Lophotrochozoa</taxon>
        <taxon>Mollusca</taxon>
        <taxon>Bivalvia</taxon>
        <taxon>Autobranchia</taxon>
        <taxon>Heteroconchia</taxon>
        <taxon>Euheterodonta</taxon>
        <taxon>Imparidentia</taxon>
        <taxon>Neoheterodontei</taxon>
        <taxon>Myida</taxon>
        <taxon>Myoidea</taxon>
        <taxon>Myidae</taxon>
        <taxon>Mya</taxon>
    </lineage>
</organism>
<feature type="compositionally biased region" description="Basic and acidic residues" evidence="1">
    <location>
        <begin position="90"/>
        <end position="123"/>
    </location>
</feature>
<dbReference type="Proteomes" id="UP001164746">
    <property type="component" value="Chromosome 3"/>
</dbReference>
<accession>A0ABY7DPS3</accession>
<evidence type="ECO:0000256" key="1">
    <source>
        <dbReference type="SAM" id="MobiDB-lite"/>
    </source>
</evidence>
<dbReference type="InterPro" id="IPR031981">
    <property type="entry name" value="MIEAP_C"/>
</dbReference>
<gene>
    <name evidence="3" type="ORF">MAR_023246</name>
</gene>
<keyword evidence="4" id="KW-1185">Reference proteome</keyword>
<dbReference type="EMBL" id="CP111014">
    <property type="protein sequence ID" value="WAQ98873.1"/>
    <property type="molecule type" value="Genomic_DNA"/>
</dbReference>
<evidence type="ECO:0000259" key="2">
    <source>
        <dbReference type="Pfam" id="PF16026"/>
    </source>
</evidence>
<reference evidence="3" key="1">
    <citation type="submission" date="2022-11" db="EMBL/GenBank/DDBJ databases">
        <title>Centuries of genome instability and evolution in soft-shell clam transmissible cancer (bioRxiv).</title>
        <authorList>
            <person name="Hart S.F.M."/>
            <person name="Yonemitsu M.A."/>
            <person name="Giersch R.M."/>
            <person name="Beal B.F."/>
            <person name="Arriagada G."/>
            <person name="Davis B.W."/>
            <person name="Ostrander E.A."/>
            <person name="Goff S.P."/>
            <person name="Metzger M.J."/>
        </authorList>
    </citation>
    <scope>NUCLEOTIDE SEQUENCE</scope>
    <source>
        <strain evidence="3">MELC-2E11</strain>
        <tissue evidence="3">Siphon/mantle</tissue>
    </source>
</reference>
<name>A0ABY7DPS3_MYAAR</name>
<protein>
    <recommendedName>
        <fullName evidence="2">Mitochondria-eating protein C-terminal domain-containing protein</fullName>
    </recommendedName>
</protein>
<sequence>MGQQGTKEYQPVGVTVPEGVREPSPKGVPFPELLNRVEKEANRMLSTISSMRKAKPYGSQTVDLFREECLSAKRKLHNMHYEPALIQVPKVEHRAHPAKSDQAKDRPSPEQQHEQKENNDQKRKTTNIHEFCETKADSILTQTEEAVNCLFKKYKMLTEKKSREIRRSLRKLMQEYLLQSKWKPKTPAAAECKKEPTNDVKIQPIHVTDRMKKLLKEMSESMVPVVQMAFIEASWDSGCVEDLKPFIMKCIYVCWMMVVQNPLMCFFLPKPGTDVNTSMFKVYTKSGRTVDFIVWPAMMLHETGSVVCKGVLQPK</sequence>
<feature type="domain" description="Mitochondria-eating protein C-terminal" evidence="2">
    <location>
        <begin position="146"/>
        <end position="312"/>
    </location>
</feature>
<proteinExistence type="predicted"/>
<dbReference type="Pfam" id="PF16026">
    <property type="entry name" value="MIEAP"/>
    <property type="match status" value="1"/>
</dbReference>